<comment type="caution">
    <text evidence="3">The sequence shown here is derived from an EMBL/GenBank/DDBJ whole genome shotgun (WGS) entry which is preliminary data.</text>
</comment>
<dbReference type="EMBL" id="JBHTKH010000004">
    <property type="protein sequence ID" value="MFD1054205.1"/>
    <property type="molecule type" value="Genomic_DNA"/>
</dbReference>
<sequence>MEARVGDRITMAAEHVGQSTREGTIREVKGEGGGPPYVVEWSDGHTGIIHPGPGSVLRCEHVEQPADETTG</sequence>
<organism evidence="3 4">
    <name type="scientific">Terrabacter terrigena</name>
    <dbReference type="NCBI Taxonomy" id="574718"/>
    <lineage>
        <taxon>Bacteria</taxon>
        <taxon>Bacillati</taxon>
        <taxon>Actinomycetota</taxon>
        <taxon>Actinomycetes</taxon>
        <taxon>Micrococcales</taxon>
        <taxon>Intrasporangiaceae</taxon>
        <taxon>Terrabacter</taxon>
    </lineage>
</organism>
<evidence type="ECO:0000259" key="2">
    <source>
        <dbReference type="Pfam" id="PF08940"/>
    </source>
</evidence>
<protein>
    <submittedName>
        <fullName evidence="3">DUF1918 domain-containing protein</fullName>
    </submittedName>
</protein>
<gene>
    <name evidence="3" type="ORF">ACFQ2V_07800</name>
</gene>
<feature type="region of interest" description="Disordered" evidence="1">
    <location>
        <begin position="1"/>
        <end position="36"/>
    </location>
</feature>
<accession>A0ABW3MYI2</accession>
<evidence type="ECO:0000313" key="4">
    <source>
        <dbReference type="Proteomes" id="UP001597046"/>
    </source>
</evidence>
<evidence type="ECO:0000313" key="3">
    <source>
        <dbReference type="EMBL" id="MFD1054205.1"/>
    </source>
</evidence>
<dbReference type="Gene3D" id="2.30.30.440">
    <property type="entry name" value="Domain of unknown function DUF1918"/>
    <property type="match status" value="1"/>
</dbReference>
<dbReference type="Pfam" id="PF08940">
    <property type="entry name" value="DUF1918"/>
    <property type="match status" value="1"/>
</dbReference>
<reference evidence="4" key="1">
    <citation type="journal article" date="2019" name="Int. J. Syst. Evol. Microbiol.">
        <title>The Global Catalogue of Microorganisms (GCM) 10K type strain sequencing project: providing services to taxonomists for standard genome sequencing and annotation.</title>
        <authorList>
            <consortium name="The Broad Institute Genomics Platform"/>
            <consortium name="The Broad Institute Genome Sequencing Center for Infectious Disease"/>
            <person name="Wu L."/>
            <person name="Ma J."/>
        </authorList>
    </citation>
    <scope>NUCLEOTIDE SEQUENCE [LARGE SCALE GENOMIC DNA]</scope>
    <source>
        <strain evidence="4">CCUG 57508</strain>
    </source>
</reference>
<dbReference type="RefSeq" id="WP_386052110.1">
    <property type="nucleotide sequence ID" value="NZ_JBHTKH010000004.1"/>
</dbReference>
<keyword evidence="4" id="KW-1185">Reference proteome</keyword>
<dbReference type="SUPFAM" id="SSF50118">
    <property type="entry name" value="Cell growth inhibitor/plasmid maintenance toxic component"/>
    <property type="match status" value="1"/>
</dbReference>
<evidence type="ECO:0000256" key="1">
    <source>
        <dbReference type="SAM" id="MobiDB-lite"/>
    </source>
</evidence>
<dbReference type="InterPro" id="IPR015035">
    <property type="entry name" value="DUF1918"/>
</dbReference>
<dbReference type="Proteomes" id="UP001597046">
    <property type="component" value="Unassembled WGS sequence"/>
</dbReference>
<feature type="domain" description="DUF1918" evidence="2">
    <location>
        <begin position="1"/>
        <end position="55"/>
    </location>
</feature>
<proteinExistence type="predicted"/>
<name>A0ABW3MYI2_9MICO</name>